<evidence type="ECO:0000313" key="2">
    <source>
        <dbReference type="Proteomes" id="UP000623687"/>
    </source>
</evidence>
<dbReference type="EMBL" id="JACETU010000008">
    <property type="protein sequence ID" value="KAF7422739.1"/>
    <property type="molecule type" value="Genomic_DNA"/>
</dbReference>
<protein>
    <submittedName>
        <fullName evidence="1">Uncharacterized protein</fullName>
    </submittedName>
</protein>
<reference evidence="1" key="1">
    <citation type="submission" date="2019-07" db="EMBL/GenBank/DDBJ databases">
        <authorList>
            <person name="Palmer J.M."/>
        </authorList>
    </citation>
    <scope>NUCLEOTIDE SEQUENCE</scope>
    <source>
        <strain evidence="1">PC9</strain>
    </source>
</reference>
<gene>
    <name evidence="1" type="ORF">PC9H_010896</name>
</gene>
<organism evidence="1 2">
    <name type="scientific">Pleurotus ostreatus</name>
    <name type="common">Oyster mushroom</name>
    <name type="synonym">White-rot fungus</name>
    <dbReference type="NCBI Taxonomy" id="5322"/>
    <lineage>
        <taxon>Eukaryota</taxon>
        <taxon>Fungi</taxon>
        <taxon>Dikarya</taxon>
        <taxon>Basidiomycota</taxon>
        <taxon>Agaricomycotina</taxon>
        <taxon>Agaricomycetes</taxon>
        <taxon>Agaricomycetidae</taxon>
        <taxon>Agaricales</taxon>
        <taxon>Pleurotineae</taxon>
        <taxon>Pleurotaceae</taxon>
        <taxon>Pleurotus</taxon>
    </lineage>
</organism>
<comment type="caution">
    <text evidence="1">The sequence shown here is derived from an EMBL/GenBank/DDBJ whole genome shotgun (WGS) entry which is preliminary data.</text>
</comment>
<dbReference type="GeneID" id="59380714"/>
<dbReference type="VEuPathDB" id="FungiDB:PC9H_010896"/>
<dbReference type="OrthoDB" id="3075943at2759"/>
<dbReference type="Proteomes" id="UP000623687">
    <property type="component" value="Unassembled WGS sequence"/>
</dbReference>
<proteinExistence type="predicted"/>
<sequence length="187" mass="20959">MATTSITQNLPLSIIPAVLTRNGAFFRSRYIATYDPSLSSDPFSLNSDDALLSELRSYCDFTLLDNLPSNFDVQYDLNVEKWVQLVNPPSHLNTILIETMQNTVTRSIYKVIIEAKRAPISASDLLFHPRLGVGIAQGVINQIGHFLQILISFRSHEDKCGLITFVAVWVHYSHVVLHDIAALFVQS</sequence>
<keyword evidence="2" id="KW-1185">Reference proteome</keyword>
<dbReference type="RefSeq" id="XP_036627771.1">
    <property type="nucleotide sequence ID" value="XM_036780388.1"/>
</dbReference>
<dbReference type="AlphaFoldDB" id="A0A8H6ZNN5"/>
<accession>A0A8H6ZNN5</accession>
<name>A0A8H6ZNN5_PLEOS</name>
<evidence type="ECO:0000313" key="1">
    <source>
        <dbReference type="EMBL" id="KAF7422739.1"/>
    </source>
</evidence>